<dbReference type="OrthoDB" id="2190258at2759"/>
<dbReference type="AlphaFoldDB" id="R0MLL8"/>
<sequence length="503" mass="59127">MGAPLSEDYEALRTIVKGKNYELIYSALLNEVINIKKVGVDVKDIEGLENYVQNEVRELIFSSKGLPTYLIRLSILIGPVFEKDLSLKVSTYLITYYSSDFQLFISKNFKTLKSVSLLYKELETIVKNFENKFFNLPTEWQILPEVMRSLYLIVKQKLCDYFYFENIQNDDYYKAFTVVLSEEKKINKYIMLSDETNIFLTNLNEKALNVKACNDKNSNNKTFNDKDLNEKALNVDFYSLNEDPYVHMLFKLFIPHIEIYLDEYFKLYNNPHFDAKDNEIKIFKPFLSVFRSFEKLYPKITYFGNESATKSLLEHVNNLITKMIDNCNNQISNKIEVLYELEESEEGRSPEHLRSIIEMIIIVLNTSEYIYEYISEFCNTLSNNYESFKELDGFNNSLGSLEKNFTQHLSTYISHILVNVDFDKENFSTDLIQNLEKYVFDMKFTEIHDDIKKLLIESIVIYILSSLYLIDFDVDKAEIYLSELSQIKTYLSKYSQSIPLFGV</sequence>
<dbReference type="HOGENOM" id="CLU_541943_0_0_1"/>
<name>R0MLL8_NOSB1</name>
<accession>R0MLL8</accession>
<proteinExistence type="predicted"/>
<dbReference type="Proteomes" id="UP000016927">
    <property type="component" value="Unassembled WGS sequence"/>
</dbReference>
<dbReference type="EMBL" id="KB908970">
    <property type="protein sequence ID" value="EOB13728.1"/>
    <property type="molecule type" value="Genomic_DNA"/>
</dbReference>
<keyword evidence="2" id="KW-1185">Reference proteome</keyword>
<dbReference type="OMA" id="TIHYINQ"/>
<dbReference type="VEuPathDB" id="MicrosporidiaDB:NBO_62g0018"/>
<gene>
    <name evidence="1" type="ORF">NBO_62g0018</name>
</gene>
<protein>
    <submittedName>
        <fullName evidence="1">Uncharacterized protein</fullName>
    </submittedName>
</protein>
<organism evidence="1 2">
    <name type="scientific">Nosema bombycis (strain CQ1 / CVCC 102059)</name>
    <name type="common">Microsporidian parasite</name>
    <name type="synonym">Pebrine of silkworm</name>
    <dbReference type="NCBI Taxonomy" id="578461"/>
    <lineage>
        <taxon>Eukaryota</taxon>
        <taxon>Fungi</taxon>
        <taxon>Fungi incertae sedis</taxon>
        <taxon>Microsporidia</taxon>
        <taxon>Nosematidae</taxon>
        <taxon>Nosema</taxon>
    </lineage>
</organism>
<evidence type="ECO:0000313" key="2">
    <source>
        <dbReference type="Proteomes" id="UP000016927"/>
    </source>
</evidence>
<reference evidence="1 2" key="1">
    <citation type="journal article" date="2013" name="BMC Genomics">
        <title>Comparative genomics of parasitic silkworm microsporidia reveal an association between genome expansion and host adaptation.</title>
        <authorList>
            <person name="Pan G."/>
            <person name="Xu J."/>
            <person name="Li T."/>
            <person name="Xia Q."/>
            <person name="Liu S.L."/>
            <person name="Zhang G."/>
            <person name="Li S."/>
            <person name="Li C."/>
            <person name="Liu H."/>
            <person name="Yang L."/>
            <person name="Liu T."/>
            <person name="Zhang X."/>
            <person name="Wu Z."/>
            <person name="Fan W."/>
            <person name="Dang X."/>
            <person name="Xiang H."/>
            <person name="Tao M."/>
            <person name="Li Y."/>
            <person name="Hu J."/>
            <person name="Li Z."/>
            <person name="Lin L."/>
            <person name="Luo J."/>
            <person name="Geng L."/>
            <person name="Wang L."/>
            <person name="Long M."/>
            <person name="Wan Y."/>
            <person name="He N."/>
            <person name="Zhang Z."/>
            <person name="Lu C."/>
            <person name="Keeling P.J."/>
            <person name="Wang J."/>
            <person name="Xiang Z."/>
            <person name="Zhou Z."/>
        </authorList>
    </citation>
    <scope>NUCLEOTIDE SEQUENCE [LARGE SCALE GENOMIC DNA]</scope>
    <source>
        <strain evidence="2">CQ1 / CVCC 102059</strain>
    </source>
</reference>
<evidence type="ECO:0000313" key="1">
    <source>
        <dbReference type="EMBL" id="EOB13728.1"/>
    </source>
</evidence>